<organism evidence="1 2">
    <name type="scientific">Seiridium unicorne</name>
    <dbReference type="NCBI Taxonomy" id="138068"/>
    <lineage>
        <taxon>Eukaryota</taxon>
        <taxon>Fungi</taxon>
        <taxon>Dikarya</taxon>
        <taxon>Ascomycota</taxon>
        <taxon>Pezizomycotina</taxon>
        <taxon>Sordariomycetes</taxon>
        <taxon>Xylariomycetidae</taxon>
        <taxon>Amphisphaeriales</taxon>
        <taxon>Sporocadaceae</taxon>
        <taxon>Seiridium</taxon>
    </lineage>
</organism>
<proteinExistence type="predicted"/>
<dbReference type="InterPro" id="IPR016024">
    <property type="entry name" value="ARM-type_fold"/>
</dbReference>
<evidence type="ECO:0000313" key="1">
    <source>
        <dbReference type="EMBL" id="KAK9422862.1"/>
    </source>
</evidence>
<evidence type="ECO:0000313" key="2">
    <source>
        <dbReference type="Proteomes" id="UP001408356"/>
    </source>
</evidence>
<dbReference type="EMBL" id="JARVKF010000101">
    <property type="protein sequence ID" value="KAK9422862.1"/>
    <property type="molecule type" value="Genomic_DNA"/>
</dbReference>
<dbReference type="PANTHER" id="PTHR13109">
    <property type="entry name" value="NEUROCHONDRIN"/>
    <property type="match status" value="1"/>
</dbReference>
<comment type="caution">
    <text evidence="1">The sequence shown here is derived from an EMBL/GenBank/DDBJ whole genome shotgun (WGS) entry which is preliminary data.</text>
</comment>
<name>A0ABR2V7J7_9PEZI</name>
<reference evidence="1 2" key="1">
    <citation type="journal article" date="2024" name="J. Plant Pathol.">
        <title>Sequence and assembly of the genome of Seiridium unicorne, isolate CBS 538.82, causal agent of cypress canker disease.</title>
        <authorList>
            <person name="Scali E."/>
            <person name="Rocca G.D."/>
            <person name="Danti R."/>
            <person name="Garbelotto M."/>
            <person name="Barberini S."/>
            <person name="Baroncelli R."/>
            <person name="Emiliani G."/>
        </authorList>
    </citation>
    <scope>NUCLEOTIDE SEQUENCE [LARGE SCALE GENOMIC DNA]</scope>
    <source>
        <strain evidence="1 2">BM-138-508</strain>
    </source>
</reference>
<accession>A0ABR2V7J7</accession>
<gene>
    <name evidence="1" type="ORF">SUNI508_04529</name>
</gene>
<dbReference type="Proteomes" id="UP001408356">
    <property type="component" value="Unassembled WGS sequence"/>
</dbReference>
<dbReference type="PANTHER" id="PTHR13109:SF7">
    <property type="entry name" value="NEUROCHONDRIN"/>
    <property type="match status" value="1"/>
</dbReference>
<keyword evidence="2" id="KW-1185">Reference proteome</keyword>
<dbReference type="SUPFAM" id="SSF48371">
    <property type="entry name" value="ARM repeat"/>
    <property type="match status" value="1"/>
</dbReference>
<dbReference type="Pfam" id="PF05536">
    <property type="entry name" value="Neurochondrin"/>
    <property type="match status" value="1"/>
</dbReference>
<dbReference type="InterPro" id="IPR008709">
    <property type="entry name" value="Neurochondrin"/>
</dbReference>
<protein>
    <submittedName>
        <fullName evidence="1">DUF1941 family protein</fullName>
    </submittedName>
</protein>
<sequence>MDNIHAPEEQAPQPDNAKATSVEHIQQLLKAKDDTSRFVGLALLKSTLDASEELRSDQSVADALWCSISPKFLDRLIRTGSKPGSKQTDTREMLDLAVNVIYIFTVLLPGDSKSKSKLVDRAPLLVDAVLQSSEETTDLILKTLLTIVSSSSEGSSAFGAVDDWSPLVEIAPKQPMVLSILAWSWINGINSDRTAAATRINDTIGALCASYKGTDGVTLLDFLSKLLSRLDSDLIPRNPPWLGTVVPFIHNLAASKPTAAGREAYTNSAANLLVTYGDTASDMVFQDIFKSSKSLPYLFMSLILIDIRSSLPNLLENLNRTDYPATSERITSGLIILSFFINRLLQMIERADSEDVFTDVQPDLLLKLRDSVIETLSLVMEYLRDRWDAAIAGAQGLHPEARSGVTHTASGSMKTLPWDSKHESASEDRLLLAALKSLGDWLREDDAPALRNEATNLIDLLMDLYESTSAARVGVATRPLVLGVLDGIIKENDGVQALLDHNGWTILSKDLLVILADSGETGQLEHELGQHISAILSAITSSRSVTPEDWLDLVTGVSAYTVPPVPLPLLSLQHLWADVLELSASLLTKAPPGVQRRYVHSASALTGIARVICEKELDGTAKAQIQDAERLLSEDPMLSNFR</sequence>